<proteinExistence type="predicted"/>
<dbReference type="Proteomes" id="UP001431209">
    <property type="component" value="Unassembled WGS sequence"/>
</dbReference>
<keyword evidence="1" id="KW-0732">Signal</keyword>
<evidence type="ECO:0000256" key="1">
    <source>
        <dbReference type="SAM" id="SignalP"/>
    </source>
</evidence>
<dbReference type="InterPro" id="IPR011050">
    <property type="entry name" value="Pectin_lyase_fold/virulence"/>
</dbReference>
<feature type="chain" id="PRO_5043598742" evidence="1">
    <location>
        <begin position="21"/>
        <end position="516"/>
    </location>
</feature>
<gene>
    <name evidence="2" type="ORF">AKO1_015334</name>
</gene>
<reference evidence="2 3" key="1">
    <citation type="submission" date="2024-03" db="EMBL/GenBank/DDBJ databases">
        <title>The Acrasis kona genome and developmental transcriptomes reveal deep origins of eukaryotic multicellular pathways.</title>
        <authorList>
            <person name="Sheikh S."/>
            <person name="Fu C.-J."/>
            <person name="Brown M.W."/>
            <person name="Baldauf S.L."/>
        </authorList>
    </citation>
    <scope>NUCLEOTIDE SEQUENCE [LARGE SCALE GENOMIC DNA]</scope>
    <source>
        <strain evidence="2 3">ATCC MYA-3509</strain>
    </source>
</reference>
<evidence type="ECO:0000313" key="3">
    <source>
        <dbReference type="Proteomes" id="UP001431209"/>
    </source>
</evidence>
<evidence type="ECO:0000313" key="2">
    <source>
        <dbReference type="EMBL" id="KAL0488197.1"/>
    </source>
</evidence>
<name>A0AAW2ZHS0_9EUKA</name>
<dbReference type="AlphaFoldDB" id="A0AAW2ZHS0"/>
<accession>A0AAW2ZHS0</accession>
<keyword evidence="3" id="KW-1185">Reference proteome</keyword>
<dbReference type="SUPFAM" id="SSF51126">
    <property type="entry name" value="Pectin lyase-like"/>
    <property type="match status" value="1"/>
</dbReference>
<dbReference type="EMBL" id="JAOPGA020001415">
    <property type="protein sequence ID" value="KAL0488197.1"/>
    <property type="molecule type" value="Genomic_DNA"/>
</dbReference>
<organism evidence="2 3">
    <name type="scientific">Acrasis kona</name>
    <dbReference type="NCBI Taxonomy" id="1008807"/>
    <lineage>
        <taxon>Eukaryota</taxon>
        <taxon>Discoba</taxon>
        <taxon>Heterolobosea</taxon>
        <taxon>Tetramitia</taxon>
        <taxon>Eutetramitia</taxon>
        <taxon>Acrasidae</taxon>
        <taxon>Acrasis</taxon>
    </lineage>
</organism>
<comment type="caution">
    <text evidence="2">The sequence shown here is derived from an EMBL/GenBank/DDBJ whole genome shotgun (WGS) entry which is preliminary data.</text>
</comment>
<feature type="signal peptide" evidence="1">
    <location>
        <begin position="1"/>
        <end position="20"/>
    </location>
</feature>
<sequence length="516" mass="56952">MTLLQWVLVLSVLFAATTYGWQSNIVKYDARSHKLTYQRDGEGNVIPDFSYSGYHSGADIPNIPVVKTLDWKGMDDHTGYIQAAIDQVSSLPINNTSQYRGALLLRPGKYNIRGTIRIRASGVVLRGSGQGHEEKTDTILYALGDNPHQRTVVIAGNGKNDHWSDQVQGTKTNVINDMKVGDNVVKVEKQSFKVGDTVVITYPTTDAWLKSVNYGEPEGDPKWTPQDQFPIIFNRLVTAVNGNEITIDAPVFNSLKRSLSQSYVYKYDKKNTPRHIGVENLRIDVQTNGRPDDENHAWTALSFVGSEHVWVRRCTMIHFGFAGVDFSTTVYGTVDGVTAVRPVAITTGGRMYNFCASEAAQQILFKNCKAADGRHHYVSNGASRASGIVFFNSTCDNNFASSEGHRRWSTGLLYDNIISKSKNLALGIYNRGNYGSSHGWSAANSVAWNVRVVNGGSICVQKPPTAQNFGIGCHGYVTGKKPPCAFSKNQGYIEGTNKDGLEPRSLYEAQLAQRKF</sequence>
<protein>
    <submittedName>
        <fullName evidence="2">Uncharacterized protein</fullName>
    </submittedName>
</protein>